<dbReference type="Pfam" id="PF00107">
    <property type="entry name" value="ADH_zinc_N"/>
    <property type="match status" value="1"/>
</dbReference>
<dbReference type="SUPFAM" id="SSF51735">
    <property type="entry name" value="NAD(P)-binding Rossmann-fold domains"/>
    <property type="match status" value="1"/>
</dbReference>
<dbReference type="InterPro" id="IPR011032">
    <property type="entry name" value="GroES-like_sf"/>
</dbReference>
<dbReference type="InterPro" id="IPR036291">
    <property type="entry name" value="NAD(P)-bd_dom_sf"/>
</dbReference>
<dbReference type="InterPro" id="IPR020843">
    <property type="entry name" value="ER"/>
</dbReference>
<dbReference type="InterPro" id="IPR013154">
    <property type="entry name" value="ADH-like_N"/>
</dbReference>
<dbReference type="PROSITE" id="PS00059">
    <property type="entry name" value="ADH_ZINC"/>
    <property type="match status" value="1"/>
</dbReference>
<dbReference type="InterPro" id="IPR013149">
    <property type="entry name" value="ADH-like_C"/>
</dbReference>
<accession>A0A9D2IGN0</accession>
<evidence type="ECO:0000256" key="4">
    <source>
        <dbReference type="RuleBase" id="RU361277"/>
    </source>
</evidence>
<reference evidence="6" key="2">
    <citation type="submission" date="2021-04" db="EMBL/GenBank/DDBJ databases">
        <authorList>
            <person name="Gilroy R."/>
        </authorList>
    </citation>
    <scope>NUCLEOTIDE SEQUENCE</scope>
    <source>
        <strain evidence="6">CHK192-9172</strain>
    </source>
</reference>
<dbReference type="InterPro" id="IPR002328">
    <property type="entry name" value="ADH_Zn_CS"/>
</dbReference>
<evidence type="ECO:0000256" key="1">
    <source>
        <dbReference type="ARBA" id="ARBA00022723"/>
    </source>
</evidence>
<keyword evidence="2 4" id="KW-0862">Zinc</keyword>
<feature type="domain" description="Enoyl reductase (ER)" evidence="5">
    <location>
        <begin position="9"/>
        <end position="367"/>
    </location>
</feature>
<dbReference type="Gene3D" id="3.40.50.720">
    <property type="entry name" value="NAD(P)-binding Rossmann-like Domain"/>
    <property type="match status" value="1"/>
</dbReference>
<proteinExistence type="inferred from homology"/>
<dbReference type="Pfam" id="PF08240">
    <property type="entry name" value="ADH_N"/>
    <property type="match status" value="1"/>
</dbReference>
<dbReference type="EMBL" id="DXCH01000222">
    <property type="protein sequence ID" value="HIZ07886.1"/>
    <property type="molecule type" value="Genomic_DNA"/>
</dbReference>
<keyword evidence="1 4" id="KW-0479">Metal-binding</keyword>
<reference evidence="6" key="1">
    <citation type="journal article" date="2021" name="PeerJ">
        <title>Extensive microbial diversity within the chicken gut microbiome revealed by metagenomics and culture.</title>
        <authorList>
            <person name="Gilroy R."/>
            <person name="Ravi A."/>
            <person name="Getino M."/>
            <person name="Pursley I."/>
            <person name="Horton D.L."/>
            <person name="Alikhan N.F."/>
            <person name="Baker D."/>
            <person name="Gharbi K."/>
            <person name="Hall N."/>
            <person name="Watson M."/>
            <person name="Adriaenssens E.M."/>
            <person name="Foster-Nyarko E."/>
            <person name="Jarju S."/>
            <person name="Secka A."/>
            <person name="Antonio M."/>
            <person name="Oren A."/>
            <person name="Chaudhuri R.R."/>
            <person name="La Ragione R."/>
            <person name="Hildebrand F."/>
            <person name="Pallen M.J."/>
        </authorList>
    </citation>
    <scope>NUCLEOTIDE SEQUENCE</scope>
    <source>
        <strain evidence="6">CHK192-9172</strain>
    </source>
</reference>
<keyword evidence="3" id="KW-0560">Oxidoreductase</keyword>
<comment type="cofactor">
    <cofactor evidence="4">
        <name>Zn(2+)</name>
        <dbReference type="ChEBI" id="CHEBI:29105"/>
    </cofactor>
</comment>
<dbReference type="PANTHER" id="PTHR43401">
    <property type="entry name" value="L-THREONINE 3-DEHYDROGENASE"/>
    <property type="match status" value="1"/>
</dbReference>
<evidence type="ECO:0000259" key="5">
    <source>
        <dbReference type="SMART" id="SM00829"/>
    </source>
</evidence>
<dbReference type="GO" id="GO:0008270">
    <property type="term" value="F:zinc ion binding"/>
    <property type="evidence" value="ECO:0007669"/>
    <property type="project" value="InterPro"/>
</dbReference>
<dbReference type="Gene3D" id="3.90.180.10">
    <property type="entry name" value="Medium-chain alcohol dehydrogenases, catalytic domain"/>
    <property type="match status" value="1"/>
</dbReference>
<dbReference type="InterPro" id="IPR050129">
    <property type="entry name" value="Zn_alcohol_dh"/>
</dbReference>
<dbReference type="SMART" id="SM00829">
    <property type="entry name" value="PKS_ER"/>
    <property type="match status" value="1"/>
</dbReference>
<comment type="caution">
    <text evidence="6">The sequence shown here is derived from an EMBL/GenBank/DDBJ whole genome shotgun (WGS) entry which is preliminary data.</text>
</comment>
<dbReference type="SUPFAM" id="SSF50129">
    <property type="entry name" value="GroES-like"/>
    <property type="match status" value="1"/>
</dbReference>
<evidence type="ECO:0000313" key="6">
    <source>
        <dbReference type="EMBL" id="HIZ07886.1"/>
    </source>
</evidence>
<comment type="similarity">
    <text evidence="4">Belongs to the zinc-containing alcohol dehydrogenase family.</text>
</comment>
<dbReference type="AlphaFoldDB" id="A0A9D2IGN0"/>
<evidence type="ECO:0000256" key="2">
    <source>
        <dbReference type="ARBA" id="ARBA00022833"/>
    </source>
</evidence>
<evidence type="ECO:0000313" key="7">
    <source>
        <dbReference type="Proteomes" id="UP000824024"/>
    </source>
</evidence>
<dbReference type="GO" id="GO:0016491">
    <property type="term" value="F:oxidoreductase activity"/>
    <property type="evidence" value="ECO:0007669"/>
    <property type="project" value="UniProtKB-KW"/>
</dbReference>
<protein>
    <submittedName>
        <fullName evidence="6">Zinc-binding dehydrogenase</fullName>
    </submittedName>
</protein>
<dbReference type="Proteomes" id="UP000824024">
    <property type="component" value="Unassembled WGS sequence"/>
</dbReference>
<sequence length="372" mass="40312">MSDIPKTCKVMVTEEFNKPFVMKEVEIPEIGDGDILVKVQLAGTCGTDIHEHAGHIAHLGQPPLVQGHETIGKIVKLGKNITTDVAGTPVKEGDRILWAHQFDGTCYSCKILGQPFMCEHSKGYGFAAPEKLRGGFGEYEHITEGTDFVRIPDIITDEAAIGVGCAFRTVINGFDKLYAHGGIHAGDSVVVQGCGPVGLYATLMASASPASRVIVVGSPASRLEVAKKWGATDTIDIDKITDPAERDKMIKDMTDGRGPQIVIECSGFGPAFNEGINMIAKTGTYLIMGMTGPAKVEFMPNVFLNKQLVVMGSGSADIRHFYKALKFMESHWDKYPFELICSGTYALEDAYSALENMKAGKEIKACIDCRNR</sequence>
<dbReference type="CDD" id="cd08231">
    <property type="entry name" value="MDR_TM0436_like"/>
    <property type="match status" value="1"/>
</dbReference>
<dbReference type="PANTHER" id="PTHR43401:SF2">
    <property type="entry name" value="L-THREONINE 3-DEHYDROGENASE"/>
    <property type="match status" value="1"/>
</dbReference>
<organism evidence="6 7">
    <name type="scientific">Candidatus Eubacterium avistercoris</name>
    <dbReference type="NCBI Taxonomy" id="2838567"/>
    <lineage>
        <taxon>Bacteria</taxon>
        <taxon>Bacillati</taxon>
        <taxon>Bacillota</taxon>
        <taxon>Clostridia</taxon>
        <taxon>Eubacteriales</taxon>
        <taxon>Eubacteriaceae</taxon>
        <taxon>Eubacterium</taxon>
    </lineage>
</organism>
<evidence type="ECO:0000256" key="3">
    <source>
        <dbReference type="ARBA" id="ARBA00023002"/>
    </source>
</evidence>
<name>A0A9D2IGN0_9FIRM</name>
<gene>
    <name evidence="6" type="ORF">IAA08_08125</name>
</gene>